<evidence type="ECO:0000256" key="2">
    <source>
        <dbReference type="SAM" id="Phobius"/>
    </source>
</evidence>
<dbReference type="AlphaFoldDB" id="A0A1C3P7Q1"/>
<feature type="region of interest" description="Disordered" evidence="1">
    <location>
        <begin position="1"/>
        <end position="32"/>
    </location>
</feature>
<feature type="compositionally biased region" description="Basic and acidic residues" evidence="1">
    <location>
        <begin position="1"/>
        <end position="10"/>
    </location>
</feature>
<keyword evidence="2" id="KW-0812">Transmembrane</keyword>
<dbReference type="EMBL" id="FLUV01001967">
    <property type="protein sequence ID" value="SBW25865.1"/>
    <property type="molecule type" value="Genomic_DNA"/>
</dbReference>
<organism evidence="3 4">
    <name type="scientific">Candidatus Protofrankia californiensis</name>
    <dbReference type="NCBI Taxonomy" id="1839754"/>
    <lineage>
        <taxon>Bacteria</taxon>
        <taxon>Bacillati</taxon>
        <taxon>Actinomycetota</taxon>
        <taxon>Actinomycetes</taxon>
        <taxon>Frankiales</taxon>
        <taxon>Frankiaceae</taxon>
        <taxon>Protofrankia</taxon>
    </lineage>
</organism>
<keyword evidence="2" id="KW-0472">Membrane</keyword>
<evidence type="ECO:0000256" key="1">
    <source>
        <dbReference type="SAM" id="MobiDB-lite"/>
    </source>
</evidence>
<sequence length="77" mass="8264">MRSTPKEPKAEQSWFFRSTGGQSPRIADGTVLPDAPEQLRGAVLRGRRRPPGWVLQLLGLSLGGLVAGIAIGFRLPA</sequence>
<evidence type="ECO:0000313" key="3">
    <source>
        <dbReference type="EMBL" id="SBW25865.1"/>
    </source>
</evidence>
<evidence type="ECO:0000313" key="4">
    <source>
        <dbReference type="Proteomes" id="UP000199013"/>
    </source>
</evidence>
<gene>
    <name evidence="3" type="ORF">FDG2_4708</name>
</gene>
<keyword evidence="2" id="KW-1133">Transmembrane helix</keyword>
<accession>A0A1C3P7Q1</accession>
<proteinExistence type="predicted"/>
<feature type="transmembrane region" description="Helical" evidence="2">
    <location>
        <begin position="53"/>
        <end position="73"/>
    </location>
</feature>
<reference evidence="4" key="1">
    <citation type="submission" date="2016-02" db="EMBL/GenBank/DDBJ databases">
        <authorList>
            <person name="Wibberg D."/>
        </authorList>
    </citation>
    <scope>NUCLEOTIDE SEQUENCE [LARGE SCALE GENOMIC DNA]</scope>
</reference>
<dbReference type="Proteomes" id="UP000199013">
    <property type="component" value="Unassembled WGS sequence"/>
</dbReference>
<name>A0A1C3P7Q1_9ACTN</name>
<keyword evidence="4" id="KW-1185">Reference proteome</keyword>
<protein>
    <submittedName>
        <fullName evidence="3">Putative membrane protein</fullName>
    </submittedName>
</protein>